<evidence type="ECO:0000313" key="2">
    <source>
        <dbReference type="EMBL" id="EQD79038.1"/>
    </source>
</evidence>
<sequence length="179" mass="19308">DFADAKSHVLGHSLHYGVAVFEGIRAYETARGVAIFRLKEHVERFLASARFYFLPVPYSAAEIERAIIETTAANDIVPAYIRPLIYRGEPGLGVKNLTGKVSLTIGVVPASKYLGATSDEGVKTKISPFRKPRSDAIPSWAKAAGNYLNSYLAGIDALKEGYEEAILLDALGHLAEGTG</sequence>
<comment type="caution">
    <text evidence="2">The sequence shown here is derived from an EMBL/GenBank/DDBJ whole genome shotgun (WGS) entry which is preliminary data.</text>
</comment>
<dbReference type="Gene3D" id="3.20.10.10">
    <property type="entry name" value="D-amino Acid Aminotransferase, subunit A, domain 2"/>
    <property type="match status" value="1"/>
</dbReference>
<keyword evidence="2" id="KW-0032">Aminotransferase</keyword>
<dbReference type="SUPFAM" id="SSF56752">
    <property type="entry name" value="D-aminoacid aminotransferase-like PLP-dependent enzymes"/>
    <property type="match status" value="1"/>
</dbReference>
<reference evidence="2" key="2">
    <citation type="journal article" date="2014" name="ISME J.">
        <title>Microbial stratification in low pH oxic and suboxic macroscopic growths along an acid mine drainage.</title>
        <authorList>
            <person name="Mendez-Garcia C."/>
            <person name="Mesa V."/>
            <person name="Sprenger R.R."/>
            <person name="Richter M."/>
            <person name="Diez M.S."/>
            <person name="Solano J."/>
            <person name="Bargiela R."/>
            <person name="Golyshina O.V."/>
            <person name="Manteca A."/>
            <person name="Ramos J.L."/>
            <person name="Gallego J.R."/>
            <person name="Llorente I."/>
            <person name="Martins Dos Santos V.A."/>
            <person name="Jensen O.N."/>
            <person name="Pelaez A.I."/>
            <person name="Sanchez J."/>
            <person name="Ferrer M."/>
        </authorList>
    </citation>
    <scope>NUCLEOTIDE SEQUENCE</scope>
</reference>
<dbReference type="PANTHER" id="PTHR42743:SF11">
    <property type="entry name" value="AMINODEOXYCHORISMATE LYASE"/>
    <property type="match status" value="1"/>
</dbReference>
<keyword evidence="2" id="KW-0808">Transferase</keyword>
<dbReference type="Pfam" id="PF01063">
    <property type="entry name" value="Aminotran_4"/>
    <property type="match status" value="1"/>
</dbReference>
<organism evidence="2">
    <name type="scientific">mine drainage metagenome</name>
    <dbReference type="NCBI Taxonomy" id="410659"/>
    <lineage>
        <taxon>unclassified sequences</taxon>
        <taxon>metagenomes</taxon>
        <taxon>ecological metagenomes</taxon>
    </lineage>
</organism>
<dbReference type="EMBL" id="AUZY01000311">
    <property type="protein sequence ID" value="EQD79038.1"/>
    <property type="molecule type" value="Genomic_DNA"/>
</dbReference>
<dbReference type="GO" id="GO:0008483">
    <property type="term" value="F:transaminase activity"/>
    <property type="evidence" value="ECO:0007669"/>
    <property type="project" value="UniProtKB-KW"/>
</dbReference>
<dbReference type="InterPro" id="IPR036038">
    <property type="entry name" value="Aminotransferase-like"/>
</dbReference>
<comment type="similarity">
    <text evidence="1">Belongs to the class-IV pyridoxal-phosphate-dependent aminotransferase family.</text>
</comment>
<dbReference type="InterPro" id="IPR043132">
    <property type="entry name" value="BCAT-like_C"/>
</dbReference>
<dbReference type="InterPro" id="IPR001544">
    <property type="entry name" value="Aminotrans_IV"/>
</dbReference>
<reference evidence="2" key="1">
    <citation type="submission" date="2013-08" db="EMBL/GenBank/DDBJ databases">
        <authorList>
            <person name="Mendez C."/>
            <person name="Richter M."/>
            <person name="Ferrer M."/>
            <person name="Sanchez J."/>
        </authorList>
    </citation>
    <scope>NUCLEOTIDE SEQUENCE</scope>
</reference>
<dbReference type="Gene3D" id="3.30.470.10">
    <property type="match status" value="1"/>
</dbReference>
<dbReference type="AlphaFoldDB" id="T1CCE9"/>
<dbReference type="InterPro" id="IPR050571">
    <property type="entry name" value="Class-IV_PLP-Dep_Aminotrnsfr"/>
</dbReference>
<feature type="non-terminal residue" evidence="2">
    <location>
        <position position="1"/>
    </location>
</feature>
<accession>T1CCE9</accession>
<proteinExistence type="inferred from homology"/>
<protein>
    <submittedName>
        <fullName evidence="2">Aminotransferase, class IV</fullName>
    </submittedName>
</protein>
<evidence type="ECO:0000256" key="1">
    <source>
        <dbReference type="ARBA" id="ARBA00009320"/>
    </source>
</evidence>
<gene>
    <name evidence="2" type="ORF">B1B_00408</name>
</gene>
<dbReference type="InterPro" id="IPR043131">
    <property type="entry name" value="BCAT-like_N"/>
</dbReference>
<name>T1CCE9_9ZZZZ</name>
<dbReference type="GO" id="GO:0046394">
    <property type="term" value="P:carboxylic acid biosynthetic process"/>
    <property type="evidence" value="ECO:0007669"/>
    <property type="project" value="UniProtKB-ARBA"/>
</dbReference>
<dbReference type="PANTHER" id="PTHR42743">
    <property type="entry name" value="AMINO-ACID AMINOTRANSFERASE"/>
    <property type="match status" value="1"/>
</dbReference>
<feature type="non-terminal residue" evidence="2">
    <location>
        <position position="179"/>
    </location>
</feature>